<feature type="domain" description="ATP synthase F1 complex delta/epsilon subunit N-terminal" evidence="8">
    <location>
        <begin position="5"/>
        <end position="80"/>
    </location>
</feature>
<organism evidence="9 10">
    <name type="scientific">Miniimonas arenae</name>
    <dbReference type="NCBI Taxonomy" id="676201"/>
    <lineage>
        <taxon>Bacteria</taxon>
        <taxon>Bacillati</taxon>
        <taxon>Actinomycetota</taxon>
        <taxon>Actinomycetes</taxon>
        <taxon>Micrococcales</taxon>
        <taxon>Beutenbergiaceae</taxon>
        <taxon>Miniimonas</taxon>
    </lineage>
</organism>
<protein>
    <submittedName>
        <fullName evidence="9">F0F1 ATP synthase subunit epsilon</fullName>
    </submittedName>
</protein>
<name>A0A5C5BFP9_9MICO</name>
<keyword evidence="7" id="KW-0066">ATP synthesis</keyword>
<gene>
    <name evidence="9" type="ORF">FH969_04265</name>
</gene>
<dbReference type="InterPro" id="IPR020546">
    <property type="entry name" value="ATP_synth_F1_dsu/esu_N"/>
</dbReference>
<keyword evidence="10" id="KW-1185">Reference proteome</keyword>
<comment type="similarity">
    <text evidence="2">Belongs to the ATPase epsilon chain family.</text>
</comment>
<dbReference type="AlphaFoldDB" id="A0A5C5BFP9"/>
<dbReference type="RefSeq" id="WP_139986257.1">
    <property type="nucleotide sequence ID" value="NZ_DAMDJA010000055.1"/>
</dbReference>
<comment type="caution">
    <text evidence="9">The sequence shown here is derived from an EMBL/GenBank/DDBJ whole genome shotgun (WGS) entry which is preliminary data.</text>
</comment>
<evidence type="ECO:0000256" key="2">
    <source>
        <dbReference type="ARBA" id="ARBA00005712"/>
    </source>
</evidence>
<dbReference type="PANTHER" id="PTHR13822">
    <property type="entry name" value="ATP SYNTHASE DELTA/EPSILON CHAIN"/>
    <property type="match status" value="1"/>
</dbReference>
<keyword evidence="6" id="KW-0139">CF(1)</keyword>
<dbReference type="GO" id="GO:0005886">
    <property type="term" value="C:plasma membrane"/>
    <property type="evidence" value="ECO:0007669"/>
    <property type="project" value="UniProtKB-SubCell"/>
</dbReference>
<evidence type="ECO:0000313" key="9">
    <source>
        <dbReference type="EMBL" id="TNU76158.1"/>
    </source>
</evidence>
<reference evidence="9 10" key="1">
    <citation type="submission" date="2019-06" db="EMBL/GenBank/DDBJ databases">
        <title>Draft genome sequence of Miniimonas arenae KCTC 19750T isolated from sea sand.</title>
        <authorList>
            <person name="Park S.-J."/>
        </authorList>
    </citation>
    <scope>NUCLEOTIDE SEQUENCE [LARGE SCALE GENOMIC DNA]</scope>
    <source>
        <strain evidence="9 10">KCTC 19750</strain>
    </source>
</reference>
<evidence type="ECO:0000256" key="7">
    <source>
        <dbReference type="ARBA" id="ARBA00023310"/>
    </source>
</evidence>
<dbReference type="Gene3D" id="2.60.15.10">
    <property type="entry name" value="F0F1 ATP synthase delta/epsilon subunit, N-terminal"/>
    <property type="match status" value="1"/>
</dbReference>
<dbReference type="GO" id="GO:0046933">
    <property type="term" value="F:proton-transporting ATP synthase activity, rotational mechanism"/>
    <property type="evidence" value="ECO:0007669"/>
    <property type="project" value="InterPro"/>
</dbReference>
<dbReference type="InterPro" id="IPR036771">
    <property type="entry name" value="ATPsynth_dsu/esu_N"/>
</dbReference>
<keyword evidence="3" id="KW-0813">Transport</keyword>
<evidence type="ECO:0000256" key="3">
    <source>
        <dbReference type="ARBA" id="ARBA00022448"/>
    </source>
</evidence>
<dbReference type="EMBL" id="VENP01000010">
    <property type="protein sequence ID" value="TNU76158.1"/>
    <property type="molecule type" value="Genomic_DNA"/>
</dbReference>
<sequence length="84" mass="8637">MSLPLTVQIVAPDRVLWSGDADFVSAPAADGALGLLPGHESVLALLRAGAVRVRAGGDVTEFPVEQGFLSFDANVVTVVVGGRH</sequence>
<evidence type="ECO:0000256" key="4">
    <source>
        <dbReference type="ARBA" id="ARBA00023065"/>
    </source>
</evidence>
<evidence type="ECO:0000256" key="5">
    <source>
        <dbReference type="ARBA" id="ARBA00023136"/>
    </source>
</evidence>
<dbReference type="PANTHER" id="PTHR13822:SF10">
    <property type="entry name" value="ATP SYNTHASE EPSILON CHAIN, CHLOROPLASTIC"/>
    <property type="match status" value="1"/>
</dbReference>
<dbReference type="CDD" id="cd12152">
    <property type="entry name" value="F1-ATPase_delta"/>
    <property type="match status" value="1"/>
</dbReference>
<dbReference type="SUPFAM" id="SSF51344">
    <property type="entry name" value="Epsilon subunit of F1F0-ATP synthase N-terminal domain"/>
    <property type="match status" value="1"/>
</dbReference>
<accession>A0A5C5BFP9</accession>
<evidence type="ECO:0000256" key="1">
    <source>
        <dbReference type="ARBA" id="ARBA00004202"/>
    </source>
</evidence>
<evidence type="ECO:0000313" key="10">
    <source>
        <dbReference type="Proteomes" id="UP000313849"/>
    </source>
</evidence>
<dbReference type="Pfam" id="PF02823">
    <property type="entry name" value="ATP-synt_DE_N"/>
    <property type="match status" value="1"/>
</dbReference>
<keyword evidence="4" id="KW-0406">Ion transport</keyword>
<dbReference type="GO" id="GO:0045259">
    <property type="term" value="C:proton-transporting ATP synthase complex"/>
    <property type="evidence" value="ECO:0007669"/>
    <property type="project" value="UniProtKB-KW"/>
</dbReference>
<dbReference type="InterPro" id="IPR001469">
    <property type="entry name" value="ATP_synth_F1_dsu/esu"/>
</dbReference>
<proteinExistence type="inferred from homology"/>
<dbReference type="Proteomes" id="UP000313849">
    <property type="component" value="Unassembled WGS sequence"/>
</dbReference>
<comment type="subcellular location">
    <subcellularLocation>
        <location evidence="1">Cell membrane</location>
        <topology evidence="1">Peripheral membrane protein</topology>
    </subcellularLocation>
</comment>
<keyword evidence="5" id="KW-0472">Membrane</keyword>
<evidence type="ECO:0000256" key="6">
    <source>
        <dbReference type="ARBA" id="ARBA00023196"/>
    </source>
</evidence>
<dbReference type="NCBIfam" id="NF009977">
    <property type="entry name" value="PRK13442.1"/>
    <property type="match status" value="1"/>
</dbReference>
<evidence type="ECO:0000259" key="8">
    <source>
        <dbReference type="Pfam" id="PF02823"/>
    </source>
</evidence>